<dbReference type="Proteomes" id="UP000887562">
    <property type="component" value="Unplaced"/>
</dbReference>
<feature type="compositionally biased region" description="Low complexity" evidence="1">
    <location>
        <begin position="405"/>
        <end position="421"/>
    </location>
</feature>
<sequence>MYGKNKMMGVPSEAQSKEKLAMYVHEYLVHIGAQKTANSFLQEGFVNSGYPNGLPHEHCMPGRPMPNAPPFMHRVSQPGPHPGLQGAVTSMPPTLGGGPPEALGGGAMRQRPTLPPMMPGGQPPGPPMHPSMRFHQPPYGPPVGGMMPGPPGHPHIPPRARWMGPGGPQPQQAPPPVPQQQPPCSSVGPPLPPQASGGGGGGGGGIAASPGHPGTPGGAPPHVASPNNGNNPNPESQPPPSHYAPQQQTSPASSSNLPNDQQSQPQPIFTNRTEFDGGPAVIMNGGSGRSSGPMMPPPPPEYGLPPNSAGPGLPYPGPDVKMSPMHAVDMMGGPPPNGPGQQSMMMPSEYGGGPPGGGGGTGGPGGGGGGGFVGAPQPQIPPEMMTGGQPPGNGGSSQPPPSTTGPPMMQPQQPHNVVAPGQAPPPPQYMSSTGGLCGGGQVQFPVSLLFCVNLKLVFISPRLLRSWVSVNFVRRIGSSEFAFKNTHSTRSHNAGGTSSHGFDVGNNESGFDGVLRPRIYPACLRPLIVGMEHLHIGLLYILFLRFLQHFSRLLASVHMHSHTRTPPSRWFYNFLEPLHLAPDTLLVRCATSVLRSSYPTLSVHPHKSSQYSSYPFPQPVDLTICCFTCFPCACIHDCVGHRSDDRANAFFFSPSPHPSHIGLTWPTHSTIHLFAYVPGCLSESPGVKSLSCGGLKGSVMTTLSMPSEQPCLPVFCHNAQGC</sequence>
<reference evidence="3" key="1">
    <citation type="submission" date="2022-11" db="UniProtKB">
        <authorList>
            <consortium name="WormBaseParasite"/>
        </authorList>
    </citation>
    <scope>IDENTIFICATION</scope>
</reference>
<dbReference type="AlphaFoldDB" id="A0A915F082"/>
<dbReference type="GO" id="GO:0003697">
    <property type="term" value="F:single-stranded DNA binding"/>
    <property type="evidence" value="ECO:0007669"/>
    <property type="project" value="InterPro"/>
</dbReference>
<dbReference type="InterPro" id="IPR008116">
    <property type="entry name" value="SSDP_DNA-bd"/>
</dbReference>
<feature type="compositionally biased region" description="Gly residues" evidence="1">
    <location>
        <begin position="350"/>
        <end position="373"/>
    </location>
</feature>
<dbReference type="InterPro" id="IPR006594">
    <property type="entry name" value="LisH"/>
</dbReference>
<feature type="compositionally biased region" description="Gly residues" evidence="1">
    <location>
        <begin position="95"/>
        <end position="107"/>
    </location>
</feature>
<dbReference type="PROSITE" id="PS50896">
    <property type="entry name" value="LISH"/>
    <property type="match status" value="1"/>
</dbReference>
<feature type="compositionally biased region" description="Polar residues" evidence="1">
    <location>
        <begin position="256"/>
        <end position="272"/>
    </location>
</feature>
<proteinExistence type="predicted"/>
<keyword evidence="2" id="KW-1185">Reference proteome</keyword>
<name>A0A915F082_9CEST</name>
<feature type="compositionally biased region" description="Pro residues" evidence="1">
    <location>
        <begin position="113"/>
        <end position="129"/>
    </location>
</feature>
<feature type="region of interest" description="Disordered" evidence="1">
    <location>
        <begin position="92"/>
        <end position="431"/>
    </location>
</feature>
<dbReference type="PRINTS" id="PR01743">
    <property type="entry name" value="SSDNABINDING"/>
</dbReference>
<feature type="compositionally biased region" description="Low complexity" evidence="1">
    <location>
        <begin position="220"/>
        <end position="234"/>
    </location>
</feature>
<evidence type="ECO:0000256" key="1">
    <source>
        <dbReference type="SAM" id="MobiDB-lite"/>
    </source>
</evidence>
<evidence type="ECO:0000313" key="2">
    <source>
        <dbReference type="Proteomes" id="UP000887562"/>
    </source>
</evidence>
<organism evidence="2 3">
    <name type="scientific">Echinococcus canadensis</name>
    <dbReference type="NCBI Taxonomy" id="519352"/>
    <lineage>
        <taxon>Eukaryota</taxon>
        <taxon>Metazoa</taxon>
        <taxon>Spiralia</taxon>
        <taxon>Lophotrochozoa</taxon>
        <taxon>Platyhelminthes</taxon>
        <taxon>Cestoda</taxon>
        <taxon>Eucestoda</taxon>
        <taxon>Cyclophyllidea</taxon>
        <taxon>Taeniidae</taxon>
        <taxon>Echinococcus</taxon>
        <taxon>Echinococcus canadensis group</taxon>
    </lineage>
</organism>
<accession>A0A915F082</accession>
<protein>
    <submittedName>
        <fullName evidence="3">LisH domain-containing protein</fullName>
    </submittedName>
</protein>
<feature type="compositionally biased region" description="Pro residues" evidence="1">
    <location>
        <begin position="148"/>
        <end position="157"/>
    </location>
</feature>
<dbReference type="WBParaSite" id="maker-E.canG7_contigs_7573-snap-gene-0.34-mRNA-1">
    <property type="protein sequence ID" value="maker-E.canG7_contigs_7573-snap-gene-0.34-mRNA-1"/>
    <property type="gene ID" value="EcG7_03990"/>
</dbReference>
<feature type="compositionally biased region" description="Low complexity" evidence="1">
    <location>
        <begin position="244"/>
        <end position="255"/>
    </location>
</feature>
<feature type="compositionally biased region" description="Pro residues" evidence="1">
    <location>
        <begin position="294"/>
        <end position="303"/>
    </location>
</feature>
<feature type="compositionally biased region" description="Gly residues" evidence="1">
    <location>
        <begin position="196"/>
        <end position="206"/>
    </location>
</feature>
<evidence type="ECO:0000313" key="3">
    <source>
        <dbReference type="WBParaSite" id="maker-E.canG7_contigs_7573-snap-gene-0.34-mRNA-1"/>
    </source>
</evidence>
<feature type="compositionally biased region" description="Pro residues" evidence="1">
    <location>
        <begin position="167"/>
        <end position="181"/>
    </location>
</feature>